<gene>
    <name evidence="1" type="ordered locus">PCC8801_1988</name>
</gene>
<sequence length="152" mass="18289">MNQISIEISEPGLSVNKTEQLIYDEDFYQWTIQQSQALRDRHLELLDWDNLIEEIEALGREELHAVESYLKQLIAHRFKLQYVDDDYCRKGWQKEINTFKDGIEDRLTNSLKNKINLEKVYQRARRDVLLDYPELKEKLPKNSPYSLDEWLN</sequence>
<evidence type="ECO:0008006" key="3">
    <source>
        <dbReference type="Google" id="ProtNLM"/>
    </source>
</evidence>
<dbReference type="STRING" id="41431.PCC8801_1988"/>
<dbReference type="KEGG" id="cyp:PCC8801_1988"/>
<protein>
    <recommendedName>
        <fullName evidence="3">DUF29 domain-containing protein</fullName>
    </recommendedName>
</protein>
<proteinExistence type="predicted"/>
<dbReference type="InterPro" id="IPR002636">
    <property type="entry name" value="DUF29"/>
</dbReference>
<dbReference type="OrthoDB" id="425801at2"/>
<reference evidence="2" key="1">
    <citation type="journal article" date="2011" name="MBio">
        <title>Novel metabolic attributes of the genus Cyanothece, comprising a group of unicellular nitrogen-fixing Cyanobacteria.</title>
        <authorList>
            <person name="Bandyopadhyay A."/>
            <person name="Elvitigala T."/>
            <person name="Welsh E."/>
            <person name="Stockel J."/>
            <person name="Liberton M."/>
            <person name="Min H."/>
            <person name="Sherman L.A."/>
            <person name="Pakrasi H.B."/>
        </authorList>
    </citation>
    <scope>NUCLEOTIDE SEQUENCE [LARGE SCALE GENOMIC DNA]</scope>
    <source>
        <strain evidence="2">PCC 8801</strain>
    </source>
</reference>
<dbReference type="PANTHER" id="PTHR34235:SF4">
    <property type="entry name" value="SLR0291 PROTEIN"/>
    <property type="match status" value="1"/>
</dbReference>
<keyword evidence="2" id="KW-1185">Reference proteome</keyword>
<dbReference type="EMBL" id="CP001287">
    <property type="protein sequence ID" value="ACK66026.1"/>
    <property type="molecule type" value="Genomic_DNA"/>
</dbReference>
<dbReference type="RefSeq" id="WP_012595297.1">
    <property type="nucleotide sequence ID" value="NC_011726.1"/>
</dbReference>
<evidence type="ECO:0000313" key="1">
    <source>
        <dbReference type="EMBL" id="ACK66026.1"/>
    </source>
</evidence>
<name>B7JYU9_RIPO1</name>
<dbReference type="AlphaFoldDB" id="B7JYU9"/>
<dbReference type="Gene3D" id="1.20.1220.20">
    <property type="entry name" value="Uncharcterised protein PF01724"/>
    <property type="match status" value="1"/>
</dbReference>
<dbReference type="eggNOG" id="COG2442">
    <property type="taxonomic scope" value="Bacteria"/>
</dbReference>
<dbReference type="Proteomes" id="UP000008204">
    <property type="component" value="Chromosome"/>
</dbReference>
<dbReference type="PANTHER" id="PTHR34235">
    <property type="entry name" value="SLR1203 PROTEIN-RELATED"/>
    <property type="match status" value="1"/>
</dbReference>
<dbReference type="HOGENOM" id="CLU_116670_1_0_3"/>
<organism evidence="1 2">
    <name type="scientific">Rippkaea orientalis (strain PCC 8801 / RF-1)</name>
    <name type="common">Cyanothece sp. (strain PCC 8801)</name>
    <dbReference type="NCBI Taxonomy" id="41431"/>
    <lineage>
        <taxon>Bacteria</taxon>
        <taxon>Bacillati</taxon>
        <taxon>Cyanobacteriota</taxon>
        <taxon>Cyanophyceae</taxon>
        <taxon>Oscillatoriophycideae</taxon>
        <taxon>Chroococcales</taxon>
        <taxon>Aphanothecaceae</taxon>
        <taxon>Rippkaea</taxon>
        <taxon>Rippkaea orientalis</taxon>
    </lineage>
</organism>
<dbReference type="Pfam" id="PF01724">
    <property type="entry name" value="DUF29"/>
    <property type="match status" value="1"/>
</dbReference>
<accession>B7JYU9</accession>
<evidence type="ECO:0000313" key="2">
    <source>
        <dbReference type="Proteomes" id="UP000008204"/>
    </source>
</evidence>